<evidence type="ECO:0000256" key="3">
    <source>
        <dbReference type="ARBA" id="ARBA00022691"/>
    </source>
</evidence>
<dbReference type="SUPFAM" id="SSF53335">
    <property type="entry name" value="S-adenosyl-L-methionine-dependent methyltransferases"/>
    <property type="match status" value="1"/>
</dbReference>
<dbReference type="Pfam" id="PF00891">
    <property type="entry name" value="Methyltransf_2"/>
    <property type="match status" value="1"/>
</dbReference>
<dbReference type="SUPFAM" id="SSF46785">
    <property type="entry name" value="Winged helix' DNA-binding domain"/>
    <property type="match status" value="1"/>
</dbReference>
<evidence type="ECO:0000256" key="2">
    <source>
        <dbReference type="ARBA" id="ARBA00022679"/>
    </source>
</evidence>
<dbReference type="PANTHER" id="PTHR43712:SF2">
    <property type="entry name" value="O-METHYLTRANSFERASE CICE"/>
    <property type="match status" value="1"/>
</dbReference>
<evidence type="ECO:0000256" key="4">
    <source>
        <dbReference type="PIRSR" id="PIRSR005739-1"/>
    </source>
</evidence>
<dbReference type="GO" id="GO:0032259">
    <property type="term" value="P:methylation"/>
    <property type="evidence" value="ECO:0007669"/>
    <property type="project" value="UniProtKB-KW"/>
</dbReference>
<reference evidence="6 7" key="1">
    <citation type="submission" date="2019-09" db="EMBL/GenBank/DDBJ databases">
        <title>Polymorphobacter sp. isolated from a lake in China.</title>
        <authorList>
            <person name="Liu Z."/>
        </authorList>
    </citation>
    <scope>NUCLEOTIDE SEQUENCE [LARGE SCALE GENOMIC DNA]</scope>
    <source>
        <strain evidence="6 7">D40P</strain>
    </source>
</reference>
<dbReference type="InterPro" id="IPR001077">
    <property type="entry name" value="COMT_C"/>
</dbReference>
<protein>
    <submittedName>
        <fullName evidence="6">Methyltransferase domain-containing protein</fullName>
    </submittedName>
</protein>
<dbReference type="PIRSF" id="PIRSF005739">
    <property type="entry name" value="O-mtase"/>
    <property type="match status" value="1"/>
</dbReference>
<dbReference type="InterPro" id="IPR029063">
    <property type="entry name" value="SAM-dependent_MTases_sf"/>
</dbReference>
<dbReference type="EMBL" id="WIOL01000005">
    <property type="protein sequence ID" value="MQT18175.1"/>
    <property type="molecule type" value="Genomic_DNA"/>
</dbReference>
<comment type="caution">
    <text evidence="6">The sequence shown here is derived from an EMBL/GenBank/DDBJ whole genome shotgun (WGS) entry which is preliminary data.</text>
</comment>
<evidence type="ECO:0000259" key="5">
    <source>
        <dbReference type="Pfam" id="PF00891"/>
    </source>
</evidence>
<dbReference type="Gene3D" id="1.10.10.10">
    <property type="entry name" value="Winged helix-like DNA-binding domain superfamily/Winged helix DNA-binding domain"/>
    <property type="match status" value="1"/>
</dbReference>
<dbReference type="InterPro" id="IPR036388">
    <property type="entry name" value="WH-like_DNA-bd_sf"/>
</dbReference>
<dbReference type="InterPro" id="IPR036390">
    <property type="entry name" value="WH_DNA-bd_sf"/>
</dbReference>
<dbReference type="InterPro" id="IPR016461">
    <property type="entry name" value="COMT-like"/>
</dbReference>
<keyword evidence="3" id="KW-0949">S-adenosyl-L-methionine</keyword>
<dbReference type="Proteomes" id="UP000481327">
    <property type="component" value="Unassembled WGS sequence"/>
</dbReference>
<accession>A0A7C9GQB2</accession>
<keyword evidence="1 6" id="KW-0489">Methyltransferase</keyword>
<evidence type="ECO:0000256" key="1">
    <source>
        <dbReference type="ARBA" id="ARBA00022603"/>
    </source>
</evidence>
<dbReference type="Gene3D" id="3.40.50.150">
    <property type="entry name" value="Vaccinia Virus protein VP39"/>
    <property type="match status" value="1"/>
</dbReference>
<dbReference type="Gene3D" id="1.10.287.1350">
    <property type="match status" value="1"/>
</dbReference>
<gene>
    <name evidence="6" type="ORF">F3168_13005</name>
</gene>
<keyword evidence="2 6" id="KW-0808">Transferase</keyword>
<proteinExistence type="predicted"/>
<organism evidence="6 7">
    <name type="scientific">Sandarakinorhabdus fusca</name>
    <dbReference type="NCBI Taxonomy" id="1439888"/>
    <lineage>
        <taxon>Bacteria</taxon>
        <taxon>Pseudomonadati</taxon>
        <taxon>Pseudomonadota</taxon>
        <taxon>Alphaproteobacteria</taxon>
        <taxon>Sphingomonadales</taxon>
        <taxon>Sphingosinicellaceae</taxon>
        <taxon>Sandarakinorhabdus</taxon>
    </lineage>
</organism>
<feature type="active site" description="Proton acceptor" evidence="4">
    <location>
        <position position="291"/>
    </location>
</feature>
<keyword evidence="7" id="KW-1185">Reference proteome</keyword>
<dbReference type="PANTHER" id="PTHR43712">
    <property type="entry name" value="PUTATIVE (AFU_ORTHOLOGUE AFUA_4G14580)-RELATED"/>
    <property type="match status" value="1"/>
</dbReference>
<evidence type="ECO:0000313" key="6">
    <source>
        <dbReference type="EMBL" id="MQT18175.1"/>
    </source>
</evidence>
<dbReference type="AlphaFoldDB" id="A0A7C9GQB2"/>
<evidence type="ECO:0000313" key="7">
    <source>
        <dbReference type="Proteomes" id="UP000481327"/>
    </source>
</evidence>
<dbReference type="OrthoDB" id="7418600at2"/>
<dbReference type="RefSeq" id="WP_152578641.1">
    <property type="nucleotide sequence ID" value="NZ_JAATJI010000001.1"/>
</dbReference>
<sequence>MTDPIPGPGWREKWLLWRNRWLGDPRFQHWSMRLPLLRRVASHHANAMFGVITGFVYTKTLTAVVDAGIISGLARAPAATAALAAAADLSPAAMARLLAAAQAIDLVTPLPGDRWTLGQRGAALANNSGALAMIEHHKLFYDDLADPLAMLRQGRGGGKLADFWSYAAAAGQGVPASSSADPAAATKASAYSALMAASQPMVAEQVLAAYDFGRHRRLLDVGGGHGAFVAEVAARHPGLDLAIFDLPPVVETARGVLAARGLARVEVHGGSFRDDPLPPGADLVSLVRILHDHDDAVVQALLAKIHAALPPGGRLIVAEPMAGTRGAEAMGDAYFGLYLWAMGSGRPRTAAAYRAFLEGAGFRRIREQRTALPMVTRLLVADR</sequence>
<dbReference type="CDD" id="cd02440">
    <property type="entry name" value="AdoMet_MTases"/>
    <property type="match status" value="1"/>
</dbReference>
<name>A0A7C9GQB2_9SPHN</name>
<dbReference type="GO" id="GO:0008171">
    <property type="term" value="F:O-methyltransferase activity"/>
    <property type="evidence" value="ECO:0007669"/>
    <property type="project" value="InterPro"/>
</dbReference>
<dbReference type="PROSITE" id="PS51683">
    <property type="entry name" value="SAM_OMT_II"/>
    <property type="match status" value="1"/>
</dbReference>
<feature type="domain" description="O-methyltransferase C-terminal" evidence="5">
    <location>
        <begin position="157"/>
        <end position="363"/>
    </location>
</feature>